<reference evidence="2 3" key="1">
    <citation type="journal article" date="2019" name="Sci. Rep.">
        <title>Orb-weaving spider Araneus ventricosus genome elucidates the spidroin gene catalogue.</title>
        <authorList>
            <person name="Kono N."/>
            <person name="Nakamura H."/>
            <person name="Ohtoshi R."/>
            <person name="Moran D.A.P."/>
            <person name="Shinohara A."/>
            <person name="Yoshida Y."/>
            <person name="Fujiwara M."/>
            <person name="Mori M."/>
            <person name="Tomita M."/>
            <person name="Arakawa K."/>
        </authorList>
    </citation>
    <scope>NUCLEOTIDE SEQUENCE [LARGE SCALE GENOMIC DNA]</scope>
</reference>
<dbReference type="Proteomes" id="UP000499080">
    <property type="component" value="Unassembled WGS sequence"/>
</dbReference>
<proteinExistence type="predicted"/>
<gene>
    <name evidence="2" type="ORF">AVEN_85450_1</name>
</gene>
<keyword evidence="1" id="KW-0732">Signal</keyword>
<name>A0A4Y2GXZ7_ARAVE</name>
<protein>
    <submittedName>
        <fullName evidence="2">Uncharacterized protein</fullName>
    </submittedName>
</protein>
<feature type="chain" id="PRO_5021258361" evidence="1">
    <location>
        <begin position="20"/>
        <end position="135"/>
    </location>
</feature>
<sequence length="135" mass="14871">MSFQSLLFLLLSLQGTSELEDKFKETLKTRYGVDAPITKAIDLAQTKVPQAELPIQEHQRTLNDSRCNRSSTEAGILMAITGHGSTPPEGGTYYHLKGVTQPPRLLNPSKEREPAYLSGGFSSTYSWCLQVGDDP</sequence>
<evidence type="ECO:0000313" key="2">
    <source>
        <dbReference type="EMBL" id="GBM57586.1"/>
    </source>
</evidence>
<dbReference type="EMBL" id="BGPR01001599">
    <property type="protein sequence ID" value="GBM57586.1"/>
    <property type="molecule type" value="Genomic_DNA"/>
</dbReference>
<feature type="signal peptide" evidence="1">
    <location>
        <begin position="1"/>
        <end position="19"/>
    </location>
</feature>
<organism evidence="2 3">
    <name type="scientific">Araneus ventricosus</name>
    <name type="common">Orbweaver spider</name>
    <name type="synonym">Epeira ventricosa</name>
    <dbReference type="NCBI Taxonomy" id="182803"/>
    <lineage>
        <taxon>Eukaryota</taxon>
        <taxon>Metazoa</taxon>
        <taxon>Ecdysozoa</taxon>
        <taxon>Arthropoda</taxon>
        <taxon>Chelicerata</taxon>
        <taxon>Arachnida</taxon>
        <taxon>Araneae</taxon>
        <taxon>Araneomorphae</taxon>
        <taxon>Entelegynae</taxon>
        <taxon>Araneoidea</taxon>
        <taxon>Araneidae</taxon>
        <taxon>Araneus</taxon>
    </lineage>
</organism>
<keyword evidence="3" id="KW-1185">Reference proteome</keyword>
<dbReference type="AlphaFoldDB" id="A0A4Y2GXZ7"/>
<evidence type="ECO:0000256" key="1">
    <source>
        <dbReference type="SAM" id="SignalP"/>
    </source>
</evidence>
<comment type="caution">
    <text evidence="2">The sequence shown here is derived from an EMBL/GenBank/DDBJ whole genome shotgun (WGS) entry which is preliminary data.</text>
</comment>
<accession>A0A4Y2GXZ7</accession>
<evidence type="ECO:0000313" key="3">
    <source>
        <dbReference type="Proteomes" id="UP000499080"/>
    </source>
</evidence>